<dbReference type="RefSeq" id="WP_131330853.1">
    <property type="nucleotide sequence ID" value="NZ_CP044016.1"/>
</dbReference>
<evidence type="ECO:0000256" key="8">
    <source>
        <dbReference type="SAM" id="Phobius"/>
    </source>
</evidence>
<comment type="subcellular location">
    <subcellularLocation>
        <location evidence="1">Cell membrane</location>
        <topology evidence="1">Multi-pass membrane protein</topology>
    </subcellularLocation>
</comment>
<evidence type="ECO:0000256" key="5">
    <source>
        <dbReference type="ARBA" id="ARBA00022960"/>
    </source>
</evidence>
<proteinExistence type="inferred from homology"/>
<accession>A0A5P2G259</accession>
<evidence type="ECO:0000313" key="9">
    <source>
        <dbReference type="EMBL" id="QES89896.1"/>
    </source>
</evidence>
<feature type="transmembrane region" description="Helical" evidence="8">
    <location>
        <begin position="141"/>
        <end position="166"/>
    </location>
</feature>
<dbReference type="EMBL" id="CP044016">
    <property type="protein sequence ID" value="QES89896.1"/>
    <property type="molecule type" value="Genomic_DNA"/>
</dbReference>
<feature type="transmembrane region" description="Helical" evidence="8">
    <location>
        <begin position="115"/>
        <end position="135"/>
    </location>
</feature>
<gene>
    <name evidence="9" type="primary">mreD</name>
    <name evidence="9" type="ORF">E0W69_014930</name>
</gene>
<evidence type="ECO:0000313" key="10">
    <source>
        <dbReference type="Proteomes" id="UP000292424"/>
    </source>
</evidence>
<evidence type="ECO:0000256" key="6">
    <source>
        <dbReference type="ARBA" id="ARBA00022989"/>
    </source>
</evidence>
<protein>
    <submittedName>
        <fullName evidence="9">Rod shape-determining protein MreD</fullName>
    </submittedName>
</protein>
<evidence type="ECO:0000256" key="2">
    <source>
        <dbReference type="ARBA" id="ARBA00007776"/>
    </source>
</evidence>
<keyword evidence="3" id="KW-1003">Cell membrane</keyword>
<keyword evidence="5" id="KW-0133">Cell shape</keyword>
<reference evidence="9 10" key="1">
    <citation type="submission" date="2019-09" db="EMBL/GenBank/DDBJ databases">
        <title>Complete genome sequence of Arachidicoccus sp. B3-10 isolated from apple orchard soil.</title>
        <authorList>
            <person name="Kim H.S."/>
            <person name="Han K.-I."/>
            <person name="Suh M.K."/>
            <person name="Lee K.C."/>
            <person name="Eom M.K."/>
            <person name="Kim J.-S."/>
            <person name="Kang S.W."/>
            <person name="Sin Y."/>
            <person name="Lee J.-S."/>
        </authorList>
    </citation>
    <scope>NUCLEOTIDE SEQUENCE [LARGE SCALE GENOMIC DNA]</scope>
    <source>
        <strain evidence="9 10">B3-10</strain>
    </source>
</reference>
<dbReference type="GO" id="GO:0008360">
    <property type="term" value="P:regulation of cell shape"/>
    <property type="evidence" value="ECO:0007669"/>
    <property type="project" value="UniProtKB-KW"/>
</dbReference>
<keyword evidence="7 8" id="KW-0472">Membrane</keyword>
<feature type="transmembrane region" description="Helical" evidence="8">
    <location>
        <begin position="35"/>
        <end position="62"/>
    </location>
</feature>
<dbReference type="AlphaFoldDB" id="A0A5P2G259"/>
<dbReference type="GO" id="GO:0005886">
    <property type="term" value="C:plasma membrane"/>
    <property type="evidence" value="ECO:0007669"/>
    <property type="project" value="UniProtKB-SubCell"/>
</dbReference>
<dbReference type="OrthoDB" id="1132160at2"/>
<keyword evidence="6 8" id="KW-1133">Transmembrane helix</keyword>
<keyword evidence="4 8" id="KW-0812">Transmembrane</keyword>
<feature type="transmembrane region" description="Helical" evidence="8">
    <location>
        <begin position="6"/>
        <end position="23"/>
    </location>
</feature>
<organism evidence="9 10">
    <name type="scientific">Rhizosphaericola mali</name>
    <dbReference type="NCBI Taxonomy" id="2545455"/>
    <lineage>
        <taxon>Bacteria</taxon>
        <taxon>Pseudomonadati</taxon>
        <taxon>Bacteroidota</taxon>
        <taxon>Chitinophagia</taxon>
        <taxon>Chitinophagales</taxon>
        <taxon>Chitinophagaceae</taxon>
        <taxon>Rhizosphaericola</taxon>
    </lineage>
</organism>
<comment type="similarity">
    <text evidence="2">Belongs to the MreD family.</text>
</comment>
<sequence>MSQLLKNIIRFIVFILLQAFVLDKIPMIHQFVKPYIYFLFLLWLPFSLPRITLLIIGLVFGLTMDSFSGTPGLHAAPCVLICYLRPFLLNVLLPQEKLEVSYIEPGIKSLGFAQYFTYILILTFVHHAFLIFLEWMSFGNFLYFIFKVAASTILSLVLVFIAELLFMRKAKFRTNAA</sequence>
<dbReference type="KEGG" id="arac:E0W69_014930"/>
<evidence type="ECO:0000256" key="3">
    <source>
        <dbReference type="ARBA" id="ARBA00022475"/>
    </source>
</evidence>
<dbReference type="Proteomes" id="UP000292424">
    <property type="component" value="Chromosome"/>
</dbReference>
<evidence type="ECO:0000256" key="7">
    <source>
        <dbReference type="ARBA" id="ARBA00023136"/>
    </source>
</evidence>
<dbReference type="NCBIfam" id="TIGR03426">
    <property type="entry name" value="shape_MreD"/>
    <property type="match status" value="1"/>
</dbReference>
<dbReference type="InterPro" id="IPR007227">
    <property type="entry name" value="Cell_shape_determining_MreD"/>
</dbReference>
<keyword evidence="10" id="KW-1185">Reference proteome</keyword>
<evidence type="ECO:0000256" key="1">
    <source>
        <dbReference type="ARBA" id="ARBA00004651"/>
    </source>
</evidence>
<name>A0A5P2G259_9BACT</name>
<evidence type="ECO:0000256" key="4">
    <source>
        <dbReference type="ARBA" id="ARBA00022692"/>
    </source>
</evidence>